<proteinExistence type="predicted"/>
<sequence length="391" mass="42792">MYVAVKGGEAAILATHDLVAQARRGDAAVPEISVAQIREQQGLSCARVMNEGSLYDADLAALALKQAQGDVIEAAFLMRAYRTTLPRFGSSEPVDTARMAIRRRVSATYKDLPGGQVLGPTYDYTHRLFDFALMDNEGVMVGLDPTISGREGATAAGDARVKPEHDVASLDAHMPRVPDILGAEGLMEPEVPPEGDPRPFDLTREPVSFPADRDVRLQAMARGDEGFLLGLGYSVQRGFGGNHPFVGEIRVGEVSVEFIPEELGFAVDLGEITLTECQMVNQFAGSKDVAPQFTRGYGLSFGHSERKAMSMSLVDRALKCREFGEAAEYPAQQDEFVLYHSDNVEAAGFVEHLKLPHYVDFQGELELIRRIRHEREQRLAGENEALPEAAE</sequence>
<dbReference type="AlphaFoldDB" id="A0A0N1N0V4"/>
<dbReference type="Pfam" id="PF05861">
    <property type="entry name" value="PhnI"/>
    <property type="match status" value="1"/>
</dbReference>
<keyword evidence="2" id="KW-1185">Reference proteome</keyword>
<accession>A0A0N1N0V4</accession>
<dbReference type="Proteomes" id="UP000037822">
    <property type="component" value="Unassembled WGS sequence"/>
</dbReference>
<dbReference type="PATRIC" id="fig|1526658.3.peg.4441"/>
<evidence type="ECO:0000313" key="1">
    <source>
        <dbReference type="EMBL" id="KPH79937.1"/>
    </source>
</evidence>
<keyword evidence="1" id="KW-0456">Lyase</keyword>
<gene>
    <name evidence="1" type="ORF">AE618_15355</name>
</gene>
<dbReference type="GO" id="GO:0016829">
    <property type="term" value="F:lyase activity"/>
    <property type="evidence" value="ECO:0007669"/>
    <property type="project" value="UniProtKB-KW"/>
</dbReference>
<dbReference type="EMBL" id="LGSZ01000047">
    <property type="protein sequence ID" value="KPH79937.1"/>
    <property type="molecule type" value="Genomic_DNA"/>
</dbReference>
<evidence type="ECO:0000313" key="2">
    <source>
        <dbReference type="Proteomes" id="UP000037822"/>
    </source>
</evidence>
<dbReference type="GO" id="GO:0019634">
    <property type="term" value="P:organic phosphonate metabolic process"/>
    <property type="evidence" value="ECO:0007669"/>
    <property type="project" value="InterPro"/>
</dbReference>
<dbReference type="InterPro" id="IPR008773">
    <property type="entry name" value="PhnI"/>
</dbReference>
<name>A0A0N1N0V4_9HYPH</name>
<organism evidence="1 2">
    <name type="scientific">Bosea vaviloviae</name>
    <dbReference type="NCBI Taxonomy" id="1526658"/>
    <lineage>
        <taxon>Bacteria</taxon>
        <taxon>Pseudomonadati</taxon>
        <taxon>Pseudomonadota</taxon>
        <taxon>Alphaproteobacteria</taxon>
        <taxon>Hyphomicrobiales</taxon>
        <taxon>Boseaceae</taxon>
        <taxon>Bosea</taxon>
    </lineage>
</organism>
<comment type="caution">
    <text evidence="1">The sequence shown here is derived from an EMBL/GenBank/DDBJ whole genome shotgun (WGS) entry which is preliminary data.</text>
</comment>
<dbReference type="PIRSF" id="PIRSF007313">
    <property type="entry name" value="PhnI"/>
    <property type="match status" value="1"/>
</dbReference>
<protein>
    <submittedName>
        <fullName evidence="1">Carbon-phosphorus lyase complex subunit PhnI</fullName>
    </submittedName>
</protein>
<reference evidence="1 2" key="1">
    <citation type="submission" date="2015-07" db="EMBL/GenBank/DDBJ databases">
        <title>Whole genome sequencing of Bosea vaviloviae isolated from cave pool.</title>
        <authorList>
            <person name="Tan N.E.H."/>
            <person name="Lee Y.P."/>
            <person name="Gan H.M."/>
            <person name="Barton H."/>
            <person name="Savka M.A."/>
        </authorList>
    </citation>
    <scope>NUCLEOTIDE SEQUENCE [LARGE SCALE GENOMIC DNA]</scope>
    <source>
        <strain evidence="1 2">SD260</strain>
    </source>
</reference>
<dbReference type="OrthoDB" id="9790536at2"/>
<dbReference type="RefSeq" id="WP_054209939.1">
    <property type="nucleotide sequence ID" value="NZ_LGSZ01000047.1"/>
</dbReference>